<feature type="region of interest" description="Disordered" evidence="3">
    <location>
        <begin position="181"/>
        <end position="243"/>
    </location>
</feature>
<name>A0A9J5ZK60_SOLCO</name>
<dbReference type="AlphaFoldDB" id="A0A9J5ZK60"/>
<evidence type="ECO:0000313" key="7">
    <source>
        <dbReference type="Proteomes" id="UP000824120"/>
    </source>
</evidence>
<evidence type="ECO:0000256" key="3">
    <source>
        <dbReference type="SAM" id="MobiDB-lite"/>
    </source>
</evidence>
<dbReference type="GO" id="GO:0005634">
    <property type="term" value="C:nucleus"/>
    <property type="evidence" value="ECO:0007669"/>
    <property type="project" value="UniProtKB-SubCell"/>
</dbReference>
<dbReference type="Proteomes" id="UP000824120">
    <property type="component" value="Chromosome 4"/>
</dbReference>
<feature type="chain" id="PRO_5039934436" description="Co-chaperone protein p23" evidence="4">
    <location>
        <begin position="23"/>
        <end position="243"/>
    </location>
</feature>
<reference evidence="6 7" key="1">
    <citation type="submission" date="2020-09" db="EMBL/GenBank/DDBJ databases">
        <title>De no assembly of potato wild relative species, Solanum commersonii.</title>
        <authorList>
            <person name="Cho K."/>
        </authorList>
    </citation>
    <scope>NUCLEOTIDE SEQUENCE [LARGE SCALE GENOMIC DNA]</scope>
    <source>
        <strain evidence="6">LZ3.2</strain>
        <tissue evidence="6">Leaf</tissue>
    </source>
</reference>
<comment type="subunit">
    <text evidence="2">Interacts with HSP90 in an ATP-dependent manner.</text>
</comment>
<keyword evidence="2" id="KW-0143">Chaperone</keyword>
<dbReference type="GO" id="GO:0006457">
    <property type="term" value="P:protein folding"/>
    <property type="evidence" value="ECO:0007669"/>
    <property type="project" value="TreeGrafter"/>
</dbReference>
<dbReference type="InterPro" id="IPR008978">
    <property type="entry name" value="HSP20-like_chaperone"/>
</dbReference>
<gene>
    <name evidence="6" type="ORF">H5410_023743</name>
</gene>
<keyword evidence="4" id="KW-0732">Signal</keyword>
<dbReference type="PANTHER" id="PTHR22932:SF11">
    <property type="entry name" value="CO-CHAPERONE PROTEIN P23"/>
    <property type="match status" value="1"/>
</dbReference>
<evidence type="ECO:0000256" key="4">
    <source>
        <dbReference type="SAM" id="SignalP"/>
    </source>
</evidence>
<dbReference type="Gene3D" id="2.60.40.790">
    <property type="match status" value="1"/>
</dbReference>
<dbReference type="GO" id="GO:0005829">
    <property type="term" value="C:cytosol"/>
    <property type="evidence" value="ECO:0007669"/>
    <property type="project" value="TreeGrafter"/>
</dbReference>
<protein>
    <recommendedName>
        <fullName evidence="2">Co-chaperone protein p23</fullName>
    </recommendedName>
</protein>
<dbReference type="GO" id="GO:0051131">
    <property type="term" value="P:chaperone-mediated protein complex assembly"/>
    <property type="evidence" value="ECO:0007669"/>
    <property type="project" value="TreeGrafter"/>
</dbReference>
<dbReference type="GO" id="GO:0051087">
    <property type="term" value="F:protein-folding chaperone binding"/>
    <property type="evidence" value="ECO:0007669"/>
    <property type="project" value="UniProtKB-ARBA"/>
</dbReference>
<comment type="caution">
    <text evidence="6">The sequence shown here is derived from an EMBL/GenBank/DDBJ whole genome shotgun (WGS) entry which is preliminary data.</text>
</comment>
<evidence type="ECO:0000256" key="2">
    <source>
        <dbReference type="RuleBase" id="RU369032"/>
    </source>
</evidence>
<dbReference type="CDD" id="cd06465">
    <property type="entry name" value="p23_hB-ind1_like"/>
    <property type="match status" value="1"/>
</dbReference>
<comment type="similarity">
    <text evidence="1 2">Belongs to the p23/wos2 family.</text>
</comment>
<comment type="subcellular location">
    <subcellularLocation>
        <location evidence="2">Cytoplasm</location>
    </subcellularLocation>
    <subcellularLocation>
        <location evidence="2">Nucleus</location>
    </subcellularLocation>
</comment>
<dbReference type="Pfam" id="PF04969">
    <property type="entry name" value="CS"/>
    <property type="match status" value="1"/>
</dbReference>
<dbReference type="PROSITE" id="PS51203">
    <property type="entry name" value="CS"/>
    <property type="match status" value="1"/>
</dbReference>
<proteinExistence type="inferred from homology"/>
<dbReference type="GO" id="GO:0051879">
    <property type="term" value="F:Hsp90 protein binding"/>
    <property type="evidence" value="ECO:0007669"/>
    <property type="project" value="UniProtKB-UniRule"/>
</dbReference>
<dbReference type="GO" id="GO:0101031">
    <property type="term" value="C:protein folding chaperone complex"/>
    <property type="evidence" value="ECO:0007669"/>
    <property type="project" value="UniProtKB-ARBA"/>
</dbReference>
<dbReference type="PANTHER" id="PTHR22932">
    <property type="entry name" value="TELOMERASE-BINDING PROTEIN P23 HSP90 CO-CHAPERONE"/>
    <property type="match status" value="1"/>
</dbReference>
<sequence>MTSWTGCAFLAMLLGHFKNSNGSDSPKVVYFWRIRHACSIGSVESVQLRFLEYLSRVEDILLIVSSCRHPTIKWAQKSDKLFITVELPDAKNVKLKLEPEGKFLFSATAGADNVPYEVDLDLFDKINVDESKSSTTSRSIVYLVKKAEEKWWSRLIKQEGLRLVFLKVDWDKWVDEDEEDAVPDMDFGDMDFSKLNMGEDPSDFDADVTEGDDDDSDTEEVEEEENSEPKAAVPPSTEPEVKA</sequence>
<keyword evidence="2" id="KW-0963">Cytoplasm</keyword>
<comment type="function">
    <text evidence="2">Acts as a co-chaperone for HSP90.</text>
</comment>
<dbReference type="InterPro" id="IPR045250">
    <property type="entry name" value="p23-like"/>
</dbReference>
<dbReference type="GO" id="GO:0009408">
    <property type="term" value="P:response to heat"/>
    <property type="evidence" value="ECO:0007669"/>
    <property type="project" value="UniProtKB-ARBA"/>
</dbReference>
<evidence type="ECO:0000256" key="1">
    <source>
        <dbReference type="ARBA" id="ARBA00025733"/>
    </source>
</evidence>
<evidence type="ECO:0000313" key="6">
    <source>
        <dbReference type="EMBL" id="KAG5612462.1"/>
    </source>
</evidence>
<feature type="compositionally biased region" description="Acidic residues" evidence="3">
    <location>
        <begin position="200"/>
        <end position="226"/>
    </location>
</feature>
<dbReference type="OrthoDB" id="1564555at2759"/>
<feature type="domain" description="CS" evidence="5">
    <location>
        <begin position="67"/>
        <end position="156"/>
    </location>
</feature>
<dbReference type="FunFam" id="2.60.40.790:FF:000013">
    <property type="entry name" value="Very-long-chain (3R)-3-hydroxyacyl-CoA dehydratase"/>
    <property type="match status" value="1"/>
</dbReference>
<keyword evidence="2" id="KW-0539">Nucleus</keyword>
<organism evidence="6 7">
    <name type="scientific">Solanum commersonii</name>
    <name type="common">Commerson's wild potato</name>
    <name type="synonym">Commerson's nightshade</name>
    <dbReference type="NCBI Taxonomy" id="4109"/>
    <lineage>
        <taxon>Eukaryota</taxon>
        <taxon>Viridiplantae</taxon>
        <taxon>Streptophyta</taxon>
        <taxon>Embryophyta</taxon>
        <taxon>Tracheophyta</taxon>
        <taxon>Spermatophyta</taxon>
        <taxon>Magnoliopsida</taxon>
        <taxon>eudicotyledons</taxon>
        <taxon>Gunneridae</taxon>
        <taxon>Pentapetalae</taxon>
        <taxon>asterids</taxon>
        <taxon>lamiids</taxon>
        <taxon>Solanales</taxon>
        <taxon>Solanaceae</taxon>
        <taxon>Solanoideae</taxon>
        <taxon>Solaneae</taxon>
        <taxon>Solanum</taxon>
    </lineage>
</organism>
<evidence type="ECO:0000259" key="5">
    <source>
        <dbReference type="PROSITE" id="PS51203"/>
    </source>
</evidence>
<dbReference type="InterPro" id="IPR007052">
    <property type="entry name" value="CS_dom"/>
</dbReference>
<dbReference type="SUPFAM" id="SSF49764">
    <property type="entry name" value="HSP20-like chaperones"/>
    <property type="match status" value="1"/>
</dbReference>
<dbReference type="EMBL" id="JACXVP010000004">
    <property type="protein sequence ID" value="KAG5612462.1"/>
    <property type="molecule type" value="Genomic_DNA"/>
</dbReference>
<feature type="signal peptide" evidence="4">
    <location>
        <begin position="1"/>
        <end position="22"/>
    </location>
</feature>
<accession>A0A9J5ZK60</accession>
<keyword evidence="7" id="KW-1185">Reference proteome</keyword>